<dbReference type="InterPro" id="IPR017308">
    <property type="entry name" value="Pept_S8_subtilisin_bacteroid"/>
</dbReference>
<dbReference type="PANTHER" id="PTHR43399:SF4">
    <property type="entry name" value="CELL WALL-ASSOCIATED PROTEASE"/>
    <property type="match status" value="1"/>
</dbReference>
<reference evidence="9" key="1">
    <citation type="submission" date="2016-10" db="EMBL/GenBank/DDBJ databases">
        <authorList>
            <person name="Varghese N."/>
            <person name="Submissions S."/>
        </authorList>
    </citation>
    <scope>NUCLEOTIDE SEQUENCE [LARGE SCALE GENOMIC DNA]</scope>
    <source>
        <strain evidence="9">DSM 21789</strain>
    </source>
</reference>
<evidence type="ECO:0000313" key="8">
    <source>
        <dbReference type="EMBL" id="SFB10008.1"/>
    </source>
</evidence>
<dbReference type="InterPro" id="IPR015500">
    <property type="entry name" value="Peptidase_S8_subtilisin-rel"/>
</dbReference>
<dbReference type="AlphaFoldDB" id="A0A1I0YC81"/>
<evidence type="ECO:0000259" key="7">
    <source>
        <dbReference type="Pfam" id="PF00082"/>
    </source>
</evidence>
<dbReference type="CDD" id="cd07483">
    <property type="entry name" value="Peptidases_S8_Subtilisin_Novo-like"/>
    <property type="match status" value="1"/>
</dbReference>
<keyword evidence="2 5" id="KW-0645">Protease</keyword>
<feature type="active site" description="Charge relay system" evidence="5">
    <location>
        <position position="113"/>
    </location>
</feature>
<dbReference type="STRING" id="498292.SAMN05660845_1600"/>
<dbReference type="PRINTS" id="PR00723">
    <property type="entry name" value="SUBTILISIN"/>
</dbReference>
<gene>
    <name evidence="8" type="ORF">SAMN05660845_1600</name>
</gene>
<name>A0A1I0YC81_9FLAO</name>
<evidence type="ECO:0000256" key="1">
    <source>
        <dbReference type="ARBA" id="ARBA00011073"/>
    </source>
</evidence>
<protein>
    <submittedName>
        <fullName evidence="8">Subtilase family protein</fullName>
    </submittedName>
</protein>
<evidence type="ECO:0000256" key="6">
    <source>
        <dbReference type="RuleBase" id="RU003355"/>
    </source>
</evidence>
<feature type="active site" description="Charge relay system" evidence="5">
    <location>
        <position position="481"/>
    </location>
</feature>
<evidence type="ECO:0000313" key="9">
    <source>
        <dbReference type="Proteomes" id="UP000199604"/>
    </source>
</evidence>
<dbReference type="EMBL" id="FOJT01000004">
    <property type="protein sequence ID" value="SFB10008.1"/>
    <property type="molecule type" value="Genomic_DNA"/>
</dbReference>
<dbReference type="InterPro" id="IPR034080">
    <property type="entry name" value="Protease_P7-like_dom"/>
</dbReference>
<dbReference type="InterPro" id="IPR023827">
    <property type="entry name" value="Peptidase_S8_Asp-AS"/>
</dbReference>
<comment type="similarity">
    <text evidence="1 5 6">Belongs to the peptidase S8 family.</text>
</comment>
<dbReference type="Pfam" id="PF00082">
    <property type="entry name" value="Peptidase_S8"/>
    <property type="match status" value="1"/>
</dbReference>
<feature type="domain" description="Peptidase S8/S53" evidence="7">
    <location>
        <begin position="104"/>
        <end position="516"/>
    </location>
</feature>
<feature type="active site" description="Charge relay system" evidence="5">
    <location>
        <position position="310"/>
    </location>
</feature>
<dbReference type="PROSITE" id="PS00138">
    <property type="entry name" value="SUBTILASE_SER"/>
    <property type="match status" value="1"/>
</dbReference>
<dbReference type="PROSITE" id="PS00136">
    <property type="entry name" value="SUBTILASE_ASP"/>
    <property type="match status" value="1"/>
</dbReference>
<evidence type="ECO:0000256" key="3">
    <source>
        <dbReference type="ARBA" id="ARBA00022801"/>
    </source>
</evidence>
<evidence type="ECO:0000256" key="5">
    <source>
        <dbReference type="PROSITE-ProRule" id="PRU01240"/>
    </source>
</evidence>
<dbReference type="SUPFAM" id="SSF52743">
    <property type="entry name" value="Subtilisin-like"/>
    <property type="match status" value="1"/>
</dbReference>
<dbReference type="GO" id="GO:0006508">
    <property type="term" value="P:proteolysis"/>
    <property type="evidence" value="ECO:0007669"/>
    <property type="project" value="UniProtKB-KW"/>
</dbReference>
<sequence length="559" mass="61060">MLKNVILKQKLRLLYQNIELNYNTMRILKPIFISGIIAFTLASCGGTKGVMSTNAANIDKMPLKTTPLSEANMKRWSHLDLAKDTVPGMSVDKAYAELLKGKKGTKIIVAVVDSGVDIEHEDLKSVVWKNPKEIAGNKKDDDNNGFIDDINGWNFLGDSDNEQLEMTRVVKKGNDGSTQFQAASAEFESKKAELDPQKKQVDMLLGADKAVRTFLKKDNFTLADVKAMETTDPTLMQYKGMFTQILTTTPKAEFDTQIQEYKDYVYDQLNYNLNTEFDGRKIVGDNPNDMNDKKYGNNNVIGPKKEGAKHGTHVAGIIAQVRGNNKGGDGIASNNVQIMAVRAVPNGDEYDKDIALAIRYAVDNGAKVINGSFGKSYSPNRQWVYDAIKYAETKDVLFVHAAGNDAKDIDTAPNFPNDADGANPEYADNVLTIGALNYEYGASQMANFSNYGKTNVDIFAPGVKIYATTPKNTYEYLQGTSMASPNVAGVAALVRAYYPSLTASQVKHIIMDSGTPLTNSFNLAGAEGTQSTLASISKTGKIVNAYNALVLAEKMAAKK</sequence>
<dbReference type="Proteomes" id="UP000199604">
    <property type="component" value="Unassembled WGS sequence"/>
</dbReference>
<evidence type="ECO:0000256" key="4">
    <source>
        <dbReference type="ARBA" id="ARBA00022825"/>
    </source>
</evidence>
<evidence type="ECO:0000256" key="2">
    <source>
        <dbReference type="ARBA" id="ARBA00022670"/>
    </source>
</evidence>
<dbReference type="InterPro" id="IPR023828">
    <property type="entry name" value="Peptidase_S8_Ser-AS"/>
</dbReference>
<dbReference type="InterPro" id="IPR036852">
    <property type="entry name" value="Peptidase_S8/S53_dom_sf"/>
</dbReference>
<dbReference type="Gene3D" id="3.40.50.200">
    <property type="entry name" value="Peptidase S8/S53 domain"/>
    <property type="match status" value="2"/>
</dbReference>
<dbReference type="GO" id="GO:0004252">
    <property type="term" value="F:serine-type endopeptidase activity"/>
    <property type="evidence" value="ECO:0007669"/>
    <property type="project" value="UniProtKB-UniRule"/>
</dbReference>
<keyword evidence="4 5" id="KW-0720">Serine protease</keyword>
<organism evidence="8 9">
    <name type="scientific">Flavobacterium swingsii</name>
    <dbReference type="NCBI Taxonomy" id="498292"/>
    <lineage>
        <taxon>Bacteria</taxon>
        <taxon>Pseudomonadati</taxon>
        <taxon>Bacteroidota</taxon>
        <taxon>Flavobacteriia</taxon>
        <taxon>Flavobacteriales</taxon>
        <taxon>Flavobacteriaceae</taxon>
        <taxon>Flavobacterium</taxon>
    </lineage>
</organism>
<accession>A0A1I0YC81</accession>
<proteinExistence type="inferred from homology"/>
<dbReference type="PROSITE" id="PS51892">
    <property type="entry name" value="SUBTILASE"/>
    <property type="match status" value="1"/>
</dbReference>
<dbReference type="InterPro" id="IPR051048">
    <property type="entry name" value="Peptidase_S8/S53_subtilisin"/>
</dbReference>
<dbReference type="InterPro" id="IPR000209">
    <property type="entry name" value="Peptidase_S8/S53_dom"/>
</dbReference>
<keyword evidence="3 5" id="KW-0378">Hydrolase</keyword>
<dbReference type="PIRSF" id="PIRSF037892">
    <property type="entry name" value="Subtilisin_rel_SRU_0565"/>
    <property type="match status" value="1"/>
</dbReference>
<dbReference type="PANTHER" id="PTHR43399">
    <property type="entry name" value="SUBTILISIN-RELATED"/>
    <property type="match status" value="1"/>
</dbReference>
<keyword evidence="9" id="KW-1185">Reference proteome</keyword>